<dbReference type="Proteomes" id="UP000054995">
    <property type="component" value="Unassembled WGS sequence"/>
</dbReference>
<evidence type="ECO:0000313" key="4">
    <source>
        <dbReference type="EMBL" id="KRZ38327.1"/>
    </source>
</evidence>
<keyword evidence="1" id="KW-0472">Membrane</keyword>
<gene>
    <name evidence="2" type="ORF">T4A_12583</name>
    <name evidence="4" type="ORF">T4C_7245</name>
    <name evidence="3" type="ORF">T4D_9906</name>
</gene>
<evidence type="ECO:0000313" key="2">
    <source>
        <dbReference type="EMBL" id="KRY70690.1"/>
    </source>
</evidence>
<evidence type="ECO:0000313" key="3">
    <source>
        <dbReference type="EMBL" id="KRY87702.1"/>
    </source>
</evidence>
<dbReference type="OrthoDB" id="10533973at2759"/>
<keyword evidence="1" id="KW-1133">Transmembrane helix</keyword>
<dbReference type="EMBL" id="JYDT01000051">
    <property type="protein sequence ID" value="KRY87702.1"/>
    <property type="molecule type" value="Genomic_DNA"/>
</dbReference>
<accession>A0A0V1EBF8</accession>
<protein>
    <submittedName>
        <fullName evidence="2">Uncharacterized protein</fullName>
    </submittedName>
</protein>
<name>A0A0V1EBF8_TRIPS</name>
<reference evidence="5 6" key="1">
    <citation type="submission" date="2015-01" db="EMBL/GenBank/DDBJ databases">
        <title>Evolution of Trichinella species and genotypes.</title>
        <authorList>
            <person name="Korhonen P.K."/>
            <person name="Edoardo P."/>
            <person name="Giuseppe L.R."/>
            <person name="Gasser R.B."/>
        </authorList>
    </citation>
    <scope>NUCLEOTIDE SEQUENCE [LARGE SCALE GENOMIC DNA]</scope>
    <source>
        <strain evidence="2">ISS13</strain>
        <strain evidence="4">ISS176</strain>
        <strain evidence="3">ISS470</strain>
    </source>
</reference>
<dbReference type="AlphaFoldDB" id="A0A0V1EBF8"/>
<dbReference type="Proteomes" id="UP000054632">
    <property type="component" value="Unassembled WGS sequence"/>
</dbReference>
<dbReference type="EMBL" id="JYDV01000047">
    <property type="protein sequence ID" value="KRZ38327.1"/>
    <property type="molecule type" value="Genomic_DNA"/>
</dbReference>
<comment type="caution">
    <text evidence="2">The sequence shown here is derived from an EMBL/GenBank/DDBJ whole genome shotgun (WGS) entry which is preliminary data.</text>
</comment>
<keyword evidence="1" id="KW-0812">Transmembrane</keyword>
<keyword evidence="7" id="KW-1185">Reference proteome</keyword>
<dbReference type="EMBL" id="JYDR01000069">
    <property type="protein sequence ID" value="KRY70690.1"/>
    <property type="molecule type" value="Genomic_DNA"/>
</dbReference>
<sequence>MSWRAVEPAAPVTTVGGWWCIDRQFLVSSYGAIFALVCLPACLLACLPACLLACLLACFVITSSEFRQMAASEAAMLIGQFCCATVSPPTALDSSRQDVGIAECDSNSAAPHPASSNAALFVIIVSPASPILFNLFRCSVKTEETIYYLNLQLPNVVCLAGLLPGTIVHQMEES</sequence>
<evidence type="ECO:0000313" key="7">
    <source>
        <dbReference type="Proteomes" id="UP000054995"/>
    </source>
</evidence>
<organism evidence="2 5">
    <name type="scientific">Trichinella pseudospiralis</name>
    <name type="common">Parasitic roundworm</name>
    <dbReference type="NCBI Taxonomy" id="6337"/>
    <lineage>
        <taxon>Eukaryota</taxon>
        <taxon>Metazoa</taxon>
        <taxon>Ecdysozoa</taxon>
        <taxon>Nematoda</taxon>
        <taxon>Enoplea</taxon>
        <taxon>Dorylaimia</taxon>
        <taxon>Trichinellida</taxon>
        <taxon>Trichinellidae</taxon>
        <taxon>Trichinella</taxon>
    </lineage>
</organism>
<proteinExistence type="predicted"/>
<evidence type="ECO:0000313" key="6">
    <source>
        <dbReference type="Proteomes" id="UP000054826"/>
    </source>
</evidence>
<feature type="transmembrane region" description="Helical" evidence="1">
    <location>
        <begin position="32"/>
        <end position="61"/>
    </location>
</feature>
<dbReference type="Proteomes" id="UP000054826">
    <property type="component" value="Unassembled WGS sequence"/>
</dbReference>
<evidence type="ECO:0000313" key="5">
    <source>
        <dbReference type="Proteomes" id="UP000054632"/>
    </source>
</evidence>
<evidence type="ECO:0000256" key="1">
    <source>
        <dbReference type="SAM" id="Phobius"/>
    </source>
</evidence>